<proteinExistence type="predicted"/>
<organism evidence="1 2">
    <name type="scientific">Hesseltinella vesiculosa</name>
    <dbReference type="NCBI Taxonomy" id="101127"/>
    <lineage>
        <taxon>Eukaryota</taxon>
        <taxon>Fungi</taxon>
        <taxon>Fungi incertae sedis</taxon>
        <taxon>Mucoromycota</taxon>
        <taxon>Mucoromycotina</taxon>
        <taxon>Mucoromycetes</taxon>
        <taxon>Mucorales</taxon>
        <taxon>Cunninghamellaceae</taxon>
        <taxon>Hesseltinella</taxon>
    </lineage>
</organism>
<sequence length="426" mass="48766">MSKRLLQTSPQLIGMCKQTQKSWFGSSNGQWFQRFLNEKEEKQLYKSLTHLFRERLNDKANQSQTSYSNIIDHVIFGTQQTPSLLTPNTLSSKVTLSQLEAFKQGMESSANSMPKLDSLFTDMKLAGQHVPTAMYNRLIRAYLHCQAPDGTDTLTKADDVIQAMLQQQNRLPTTRTFTYMIQAAIKHHHLDQAQRYFTMLQHYSLDKFKTAFDCSVMMDYFIAIGNVHALDILWQDILRHKDVIQPPASLYTRYVDWLMLGSSTSSNIPSLHLSPPLFTDRLVSTTRSLLELKKPQKSSAWTQHRVSVWLKVAQELTSSDVPQGCMLAEQLLLHLEHVVDEPTPHPSNTRQGTEAIQHLLYTYLMQAQDFKMVEFYVRLRQSGVKEDVFGQDLINTIGAAVDRVRQGSLSLDQKALMDQYSWVSQG</sequence>
<protein>
    <recommendedName>
        <fullName evidence="3">Pentacotripeptide-repeat region of PRORP domain-containing protein</fullName>
    </recommendedName>
</protein>
<comment type="caution">
    <text evidence="1">The sequence shown here is derived from an EMBL/GenBank/DDBJ whole genome shotgun (WGS) entry which is preliminary data.</text>
</comment>
<accession>A0A1X2GBS4</accession>
<dbReference type="EMBL" id="MCGT01000027">
    <property type="protein sequence ID" value="ORX49196.1"/>
    <property type="molecule type" value="Genomic_DNA"/>
</dbReference>
<keyword evidence="2" id="KW-1185">Reference proteome</keyword>
<dbReference type="Proteomes" id="UP000242146">
    <property type="component" value="Unassembled WGS sequence"/>
</dbReference>
<evidence type="ECO:0000313" key="1">
    <source>
        <dbReference type="EMBL" id="ORX49196.1"/>
    </source>
</evidence>
<dbReference type="Gene3D" id="1.25.40.10">
    <property type="entry name" value="Tetratricopeptide repeat domain"/>
    <property type="match status" value="1"/>
</dbReference>
<evidence type="ECO:0008006" key="3">
    <source>
        <dbReference type="Google" id="ProtNLM"/>
    </source>
</evidence>
<reference evidence="1 2" key="1">
    <citation type="submission" date="2016-07" db="EMBL/GenBank/DDBJ databases">
        <title>Pervasive Adenine N6-methylation of Active Genes in Fungi.</title>
        <authorList>
            <consortium name="DOE Joint Genome Institute"/>
            <person name="Mondo S.J."/>
            <person name="Dannebaum R.O."/>
            <person name="Kuo R.C."/>
            <person name="Labutti K."/>
            <person name="Haridas S."/>
            <person name="Kuo A."/>
            <person name="Salamov A."/>
            <person name="Ahrendt S.R."/>
            <person name="Lipzen A."/>
            <person name="Sullivan W."/>
            <person name="Andreopoulos W.B."/>
            <person name="Clum A."/>
            <person name="Lindquist E."/>
            <person name="Daum C."/>
            <person name="Ramamoorthy G.K."/>
            <person name="Gryganskyi A."/>
            <person name="Culley D."/>
            <person name="Magnuson J.K."/>
            <person name="James T.Y."/>
            <person name="O'Malley M.A."/>
            <person name="Stajich J.E."/>
            <person name="Spatafora J.W."/>
            <person name="Visel A."/>
            <person name="Grigoriev I.V."/>
        </authorList>
    </citation>
    <scope>NUCLEOTIDE SEQUENCE [LARGE SCALE GENOMIC DNA]</scope>
    <source>
        <strain evidence="1 2">NRRL 3301</strain>
    </source>
</reference>
<dbReference type="AlphaFoldDB" id="A0A1X2GBS4"/>
<gene>
    <name evidence="1" type="ORF">DM01DRAFT_1338379</name>
</gene>
<evidence type="ECO:0000313" key="2">
    <source>
        <dbReference type="Proteomes" id="UP000242146"/>
    </source>
</evidence>
<dbReference type="OrthoDB" id="185373at2759"/>
<dbReference type="STRING" id="101127.A0A1X2GBS4"/>
<dbReference type="InterPro" id="IPR011990">
    <property type="entry name" value="TPR-like_helical_dom_sf"/>
</dbReference>
<name>A0A1X2GBS4_9FUNG</name>